<dbReference type="Proteomes" id="UP000515922">
    <property type="component" value="Segment"/>
</dbReference>
<reference evidence="1 2" key="1">
    <citation type="submission" date="2020-07" db="EMBL/GenBank/DDBJ databases">
        <title>Streptomyces phage Genome sequencing and assembly.</title>
        <authorList>
            <person name="Sharma V."/>
            <person name="Hardy A."/>
            <person name="Frunzke J."/>
        </authorList>
    </citation>
    <scope>NUCLEOTIDE SEQUENCE [LARGE SCALE GENOMIC DNA]</scope>
</reference>
<name>A0A7G4AW63_9CAUD</name>
<gene>
    <name evidence="1" type="ORF">HUN41_00135</name>
</gene>
<keyword evidence="2" id="KW-1185">Reference proteome</keyword>
<organism evidence="1 2">
    <name type="scientific">Streptomyces phage Coruscant</name>
    <dbReference type="NCBI Taxonomy" id="2739834"/>
    <lineage>
        <taxon>Viruses</taxon>
        <taxon>Duplodnaviria</taxon>
        <taxon>Heunggongvirae</taxon>
        <taxon>Uroviricota</taxon>
        <taxon>Caudoviricetes</taxon>
        <taxon>Stanwilliamsviridae</taxon>
        <taxon>Boydwoodruffvirinae</taxon>
        <taxon>Coruscantvirus</taxon>
        <taxon>Coruscantvirus coruscant</taxon>
    </lineage>
</organism>
<accession>A0A7G4AW63</accession>
<evidence type="ECO:0008006" key="3">
    <source>
        <dbReference type="Google" id="ProtNLM"/>
    </source>
</evidence>
<proteinExistence type="predicted"/>
<evidence type="ECO:0000313" key="2">
    <source>
        <dbReference type="Proteomes" id="UP000515922"/>
    </source>
</evidence>
<dbReference type="EMBL" id="MT711976">
    <property type="protein sequence ID" value="QMP84253.1"/>
    <property type="molecule type" value="Genomic_DNA"/>
</dbReference>
<sequence>MSLNNINEETILDLISGTLDGGWNDGIEAYVGAENDGEFLTLEVSDDAGEKKTFYLSIERR</sequence>
<protein>
    <recommendedName>
        <fullName evidence="3">Tudor domain-containing protein</fullName>
    </recommendedName>
</protein>
<evidence type="ECO:0000313" key="1">
    <source>
        <dbReference type="EMBL" id="QMP84253.1"/>
    </source>
</evidence>